<dbReference type="GO" id="GO:0046279">
    <property type="term" value="P:3,4-dihydroxybenzoate biosynthetic process"/>
    <property type="evidence" value="ECO:0007669"/>
    <property type="project" value="UniProtKB-ARBA"/>
</dbReference>
<dbReference type="HAMAP" id="MF_00214">
    <property type="entry name" value="AroD"/>
    <property type="match status" value="1"/>
</dbReference>
<comment type="similarity">
    <text evidence="5">Belongs to the type-I 3-dehydroquinase family.</text>
</comment>
<dbReference type="EC" id="4.2.1.10" evidence="5"/>
<dbReference type="InterPro" id="IPR001381">
    <property type="entry name" value="DHquinase_I"/>
</dbReference>
<dbReference type="AlphaFoldDB" id="A0A0M2NZP1"/>
<dbReference type="GO" id="GO:0009073">
    <property type="term" value="P:aromatic amino acid family biosynthetic process"/>
    <property type="evidence" value="ECO:0007669"/>
    <property type="project" value="UniProtKB-KW"/>
</dbReference>
<evidence type="ECO:0000313" key="7">
    <source>
        <dbReference type="Proteomes" id="UP000034455"/>
    </source>
</evidence>
<dbReference type="NCBIfam" id="TIGR01093">
    <property type="entry name" value="aroD"/>
    <property type="match status" value="1"/>
</dbReference>
<dbReference type="UniPathway" id="UPA00053">
    <property type="reaction ID" value="UER00086"/>
</dbReference>
<proteinExistence type="inferred from homology"/>
<organism evidence="6 7">
    <name type="scientific">Staphylococcus cohnii subsp. cohnii</name>
    <dbReference type="NCBI Taxonomy" id="74704"/>
    <lineage>
        <taxon>Bacteria</taxon>
        <taxon>Bacillati</taxon>
        <taxon>Bacillota</taxon>
        <taxon>Bacilli</taxon>
        <taxon>Bacillales</taxon>
        <taxon>Staphylococcaceae</taxon>
        <taxon>Staphylococcus</taxon>
        <taxon>Staphylococcus cohnii species complex</taxon>
    </lineage>
</organism>
<dbReference type="InterPro" id="IPR013785">
    <property type="entry name" value="Aldolase_TIM"/>
</dbReference>
<dbReference type="Proteomes" id="UP000034455">
    <property type="component" value="Unassembled WGS sequence"/>
</dbReference>
<dbReference type="GO" id="GO:0003855">
    <property type="term" value="F:3-dehydroquinate dehydratase activity"/>
    <property type="evidence" value="ECO:0007669"/>
    <property type="project" value="UniProtKB-UniRule"/>
</dbReference>
<dbReference type="FunFam" id="3.20.20.70:FF:000047">
    <property type="entry name" value="3-dehydroquinate dehydratase"/>
    <property type="match status" value="1"/>
</dbReference>
<feature type="binding site" evidence="5">
    <location>
        <position position="70"/>
    </location>
    <ligand>
        <name>3-dehydroquinate</name>
        <dbReference type="ChEBI" id="CHEBI:32364"/>
    </ligand>
</feature>
<comment type="function">
    <text evidence="5">Involved in the third step of the chorismate pathway, which leads to the biosynthesis of aromatic amino acids. Catalyzes the cis-dehydration of 3-dehydroquinate (DHQ) and introduces the first double bond of the aromatic ring to yield 3-dehydroshikimate.</text>
</comment>
<evidence type="ECO:0000256" key="2">
    <source>
        <dbReference type="ARBA" id="ARBA00023141"/>
    </source>
</evidence>
<protein>
    <recommendedName>
        <fullName evidence="5">3-dehydroquinate dehydratase</fullName>
        <shortName evidence="5">3-dehydroquinase</shortName>
        <ecNumber evidence="5">4.2.1.10</ecNumber>
    </recommendedName>
    <alternativeName>
        <fullName evidence="5">Type I DHQase</fullName>
    </alternativeName>
    <alternativeName>
        <fullName evidence="5">Type I dehydroquinase</fullName>
        <shortName evidence="5">DHQ1</shortName>
    </alternativeName>
</protein>
<dbReference type="PATRIC" id="fig|74704.6.peg.1005"/>
<dbReference type="RefSeq" id="WP_019467660.1">
    <property type="nucleotide sequence ID" value="NZ_LAKJ01000018.1"/>
</dbReference>
<feature type="active site" description="Schiff-base intermediate with substrate" evidence="5">
    <location>
        <position position="160"/>
    </location>
</feature>
<dbReference type="EMBL" id="LAKJ01000018">
    <property type="protein sequence ID" value="KKI63123.1"/>
    <property type="molecule type" value="Genomic_DNA"/>
</dbReference>
<dbReference type="GO" id="GO:0008652">
    <property type="term" value="P:amino acid biosynthetic process"/>
    <property type="evidence" value="ECO:0007669"/>
    <property type="project" value="UniProtKB-KW"/>
</dbReference>
<keyword evidence="2 5" id="KW-0057">Aromatic amino acid biosynthesis</keyword>
<dbReference type="InterPro" id="IPR050146">
    <property type="entry name" value="Type-I_3-dehydroquinase"/>
</dbReference>
<evidence type="ECO:0000313" key="6">
    <source>
        <dbReference type="EMBL" id="KKI63123.1"/>
    </source>
</evidence>
<dbReference type="Pfam" id="PF01487">
    <property type="entry name" value="DHquinase_I"/>
    <property type="match status" value="1"/>
</dbReference>
<dbReference type="PANTHER" id="PTHR43699:SF1">
    <property type="entry name" value="3-DEHYDROQUINATE DEHYDRATASE"/>
    <property type="match status" value="1"/>
</dbReference>
<feature type="binding site" evidence="5">
    <location>
        <position position="225"/>
    </location>
    <ligand>
        <name>3-dehydroquinate</name>
        <dbReference type="ChEBI" id="CHEBI:32364"/>
    </ligand>
</feature>
<evidence type="ECO:0000256" key="1">
    <source>
        <dbReference type="ARBA" id="ARBA00001864"/>
    </source>
</evidence>
<reference evidence="6 7" key="1">
    <citation type="submission" date="2015-03" db="EMBL/GenBank/DDBJ databases">
        <title>Genome Assembly of Staphylococcus cohnii subsp. cohnii strain G22B2.</title>
        <authorList>
            <person name="Nair G."/>
            <person name="Kaur G."/>
            <person name="Khatri I."/>
            <person name="Singh N.K."/>
            <person name="Sathyabama S."/>
            <person name="Maurya S.K."/>
            <person name="Subramanian S."/>
            <person name="Agrewala J.N."/>
            <person name="Mayilraj S."/>
        </authorList>
    </citation>
    <scope>NUCLEOTIDE SEQUENCE [LARGE SCALE GENOMIC DNA]</scope>
    <source>
        <strain evidence="6 7">G22B2</strain>
    </source>
</reference>
<feature type="binding site" evidence="5">
    <location>
        <begin position="35"/>
        <end position="37"/>
    </location>
    <ligand>
        <name>3-dehydroquinate</name>
        <dbReference type="ChEBI" id="CHEBI:32364"/>
    </ligand>
</feature>
<comment type="caution">
    <text evidence="6">The sequence shown here is derived from an EMBL/GenBank/DDBJ whole genome shotgun (WGS) entry which is preliminary data.</text>
</comment>
<evidence type="ECO:0000256" key="3">
    <source>
        <dbReference type="ARBA" id="ARBA00023239"/>
    </source>
</evidence>
<feature type="active site" description="Proton donor/acceptor" evidence="5">
    <location>
        <position position="133"/>
    </location>
</feature>
<comment type="pathway">
    <text evidence="5">Metabolic intermediate biosynthesis; chorismate biosynthesis; chorismate from D-erythrose 4-phosphate and phosphoenolpyruvate: step 3/7.</text>
</comment>
<keyword evidence="3 5" id="KW-0456">Lyase</keyword>
<feature type="binding site" evidence="5">
    <location>
        <position position="202"/>
    </location>
    <ligand>
        <name>3-dehydroquinate</name>
        <dbReference type="ChEBI" id="CHEBI:32364"/>
    </ligand>
</feature>
<evidence type="ECO:0000256" key="4">
    <source>
        <dbReference type="ARBA" id="ARBA00023270"/>
    </source>
</evidence>
<name>A0A0M2NZP1_STACC</name>
<sequence length="239" mass="27079">MSEVKIAVTIAPENEISPTFLNELVKYQTSIDIIELRVDQWATPRVDDVANVIDNLYELNLNKKILVTYRTQSQGGKGDLSFDAYIKLLERIIEIDHVDMIDVEFEINRQSHYIENLINKAHKNDVEVILSYHDFQKTPPLAQLKQLYFKMHQMNPDYLKVAVMPYSKEDVLNLLSALSATVDTVPQQVIGIAMSKLGIISRTAQGIFGGAVSYGCLDNPKAPGQIQVETLRAQLRLYQ</sequence>
<evidence type="ECO:0000256" key="5">
    <source>
        <dbReference type="HAMAP-Rule" id="MF_00214"/>
    </source>
</evidence>
<accession>A0A0M2NZP1</accession>
<keyword evidence="4 5" id="KW-0704">Schiff base</keyword>
<dbReference type="PANTHER" id="PTHR43699">
    <property type="entry name" value="3-DEHYDROQUINATE DEHYDRATASE"/>
    <property type="match status" value="1"/>
</dbReference>
<comment type="catalytic activity">
    <reaction evidence="1 5">
        <text>3-dehydroquinate = 3-dehydroshikimate + H2O</text>
        <dbReference type="Rhea" id="RHEA:21096"/>
        <dbReference type="ChEBI" id="CHEBI:15377"/>
        <dbReference type="ChEBI" id="CHEBI:16630"/>
        <dbReference type="ChEBI" id="CHEBI:32364"/>
        <dbReference type="EC" id="4.2.1.10"/>
    </reaction>
</comment>
<dbReference type="CDD" id="cd00502">
    <property type="entry name" value="DHQase_I"/>
    <property type="match status" value="1"/>
</dbReference>
<comment type="caution">
    <text evidence="5">Lacks conserved residue(s) required for the propagation of feature annotation.</text>
</comment>
<keyword evidence="5" id="KW-0028">Amino-acid biosynthesis</keyword>
<comment type="subunit">
    <text evidence="5">Homodimer.</text>
</comment>
<dbReference type="SUPFAM" id="SSF51569">
    <property type="entry name" value="Aldolase"/>
    <property type="match status" value="1"/>
</dbReference>
<gene>
    <name evidence="5" type="primary">aroD</name>
    <name evidence="6" type="ORF">UF66_0979</name>
</gene>
<dbReference type="Gene3D" id="3.20.20.70">
    <property type="entry name" value="Aldolase class I"/>
    <property type="match status" value="1"/>
</dbReference>
<dbReference type="GO" id="GO:0009423">
    <property type="term" value="P:chorismate biosynthetic process"/>
    <property type="evidence" value="ECO:0007669"/>
    <property type="project" value="UniProtKB-UniRule"/>
</dbReference>